<dbReference type="GO" id="GO:0005886">
    <property type="term" value="C:plasma membrane"/>
    <property type="evidence" value="ECO:0007669"/>
    <property type="project" value="UniProtKB-SubCell"/>
</dbReference>
<dbReference type="EMBL" id="LQRC01000218">
    <property type="protein sequence ID" value="KXT70281.1"/>
    <property type="molecule type" value="Genomic_DNA"/>
</dbReference>
<comment type="subcellular location">
    <subcellularLocation>
        <location evidence="1">Cell membrane</location>
    </subcellularLocation>
</comment>
<evidence type="ECO:0000259" key="7">
    <source>
        <dbReference type="PROSITE" id="PS51756"/>
    </source>
</evidence>
<dbReference type="Pfam" id="PF13930">
    <property type="entry name" value="Endonuclea_NS_2"/>
    <property type="match status" value="1"/>
</dbReference>
<organism evidence="8 9">
    <name type="scientific">Streptococcus gordonii</name>
    <dbReference type="NCBI Taxonomy" id="1302"/>
    <lineage>
        <taxon>Bacteria</taxon>
        <taxon>Bacillati</taxon>
        <taxon>Bacillota</taxon>
        <taxon>Bacilli</taxon>
        <taxon>Lactobacillales</taxon>
        <taxon>Streptococcaceae</taxon>
        <taxon>Streptococcus</taxon>
    </lineage>
</organism>
<feature type="domain" description="LXG" evidence="7">
    <location>
        <begin position="1"/>
        <end position="227"/>
    </location>
</feature>
<feature type="region of interest" description="Disordered" evidence="6">
    <location>
        <begin position="658"/>
        <end position="698"/>
    </location>
</feature>
<dbReference type="PROSITE" id="PS51756">
    <property type="entry name" value="LXG"/>
    <property type="match status" value="1"/>
</dbReference>
<evidence type="ECO:0000313" key="9">
    <source>
        <dbReference type="Proteomes" id="UP000070096"/>
    </source>
</evidence>
<dbReference type="InterPro" id="IPR044927">
    <property type="entry name" value="Endonuclea_NS_2"/>
</dbReference>
<comment type="similarity">
    <text evidence="4">In the N-terminal section; belongs to the LXG family.</text>
</comment>
<reference evidence="8 9" key="1">
    <citation type="submission" date="2016-01" db="EMBL/GenBank/DDBJ databases">
        <title>Highly variable Streptococcus oralis are common among viridans streptococci isolated from primates.</title>
        <authorList>
            <person name="Denapaite D."/>
            <person name="Rieger M."/>
            <person name="Koendgen S."/>
            <person name="Brueckner R."/>
            <person name="Ochigava I."/>
            <person name="Kappeler P."/>
            <person name="Maetz-Rensing K."/>
            <person name="Leendertz F."/>
            <person name="Hakenbeck R."/>
        </authorList>
    </citation>
    <scope>NUCLEOTIDE SEQUENCE [LARGE SCALE GENOMIC DNA]</scope>
    <source>
        <strain evidence="8 9">DD07</strain>
    </source>
</reference>
<dbReference type="InterPro" id="IPR006829">
    <property type="entry name" value="LXG_dom"/>
</dbReference>
<feature type="coiled-coil region" evidence="5">
    <location>
        <begin position="7"/>
        <end position="41"/>
    </location>
</feature>
<dbReference type="Gene3D" id="3.40.570.10">
    <property type="entry name" value="Extracellular Endonuclease, subunit A"/>
    <property type="match status" value="1"/>
</dbReference>
<accession>A0A139N3H6</accession>
<gene>
    <name evidence="8" type="ORF">SGODD07_01577</name>
</gene>
<dbReference type="PANTHER" id="PTHR34976">
    <property type="entry name" value="RIBONUCLEASE YQCG-RELATED"/>
    <property type="match status" value="1"/>
</dbReference>
<dbReference type="Gene3D" id="1.20.120.20">
    <property type="entry name" value="Apolipoprotein"/>
    <property type="match status" value="1"/>
</dbReference>
<evidence type="ECO:0000256" key="3">
    <source>
        <dbReference type="ARBA" id="ARBA00023136"/>
    </source>
</evidence>
<dbReference type="AlphaFoldDB" id="A0A139N3H6"/>
<feature type="coiled-coil region" evidence="5">
    <location>
        <begin position="214"/>
        <end position="245"/>
    </location>
</feature>
<evidence type="ECO:0000313" key="8">
    <source>
        <dbReference type="EMBL" id="KXT70281.1"/>
    </source>
</evidence>
<evidence type="ECO:0000256" key="5">
    <source>
        <dbReference type="SAM" id="Coils"/>
    </source>
</evidence>
<evidence type="ECO:0000256" key="4">
    <source>
        <dbReference type="ARBA" id="ARBA00034117"/>
    </source>
</evidence>
<keyword evidence="5" id="KW-0175">Coiled coil</keyword>
<dbReference type="InterPro" id="IPR051768">
    <property type="entry name" value="Bact_secretion_toxin"/>
</dbReference>
<comment type="caution">
    <text evidence="8">The sequence shown here is derived from an EMBL/GenBank/DDBJ whole genome shotgun (WGS) entry which is preliminary data.</text>
</comment>
<sequence length="918" mass="100953">MGFHVDMDELLKLKKDYLESAQKAEEALNTAKDKMNAIITSNSMYGEVGKSINNEINNSHNAIIVGLKNSYTIMDADYTQAIVSFQEGVGEKSAEAILDEEVMSQTKTKLTNANTKHSDYERNISQIYSSINDLISLSSPSSKVSASITKANKVLSDAITKVNSFENAQVQLNIDPILTALASQIEAGNSIQGLSYTDPNFVDIVSQSQLAEGIKKVDDQITQAKKEQEEAARKAKQEEEEWRKNHPVQAWIKDAKEKVGEWWEGVKKATKNLDIPVLREALLVVEGVVGGAGSLVGDVAYLAVELVQFAEEARLVAIEKLTGLDVAPDWVEKDVDGAIKNVKSVGEFLQKNLTLENGKKVLDYSWNLLTDERTRAQAWRDTQRAVGQAWNDFTKDGWYNTGGAIFEVGSWFIGAGELKAGLTAAKGAKTFMEGVRLFGSTVGRQALKNADDMGRGLLHLATRGPQKTKAAAKSVMNFIADPKATLSRWGDELGEGVSKIRSTASKWGDNIAEASPSYNAFRESFQKTVSNMKDNFAYAGANVKDSFTKSGARVYNMSDDVARGMKEATEQVGKKASQEFRQEVSEQLAKHSDDVAKGVKETAEQVGKKASQEFRQEASEQLAKHSDDVAKGAKETAEQVGKKASQEFRQEVSEQLAKHSDDVAKGAKEATEQVGKKASQEFGEEASEQLAKHSDDVAKGVKETAEQVGKKARQEFGEEASEQLAKHSDDVAKGLEETAENAKKTVREVEYGEQFTKGVNGRKELLPKVQYVTENGYRYTTDEFGRISRVEVDDLVLKKGKRNAHSQRVAGREYRITEAELKAGLDDGGHLIGTQFNGSGDLDNLVAMNREINRSGGTWYNMEEEWASALKEVPPRKVTVDIQPVYSGNSLRPDRFEVVYQIEGDVPKFKTIENQIGG</sequence>
<feature type="region of interest" description="Disordered" evidence="6">
    <location>
        <begin position="592"/>
        <end position="646"/>
    </location>
</feature>
<dbReference type="SUPFAM" id="SSF58113">
    <property type="entry name" value="Apolipoprotein A-I"/>
    <property type="match status" value="1"/>
</dbReference>
<protein>
    <recommendedName>
        <fullName evidence="7">LXG domain-containing protein</fullName>
    </recommendedName>
</protein>
<name>A0A139N3H6_STRGN</name>
<keyword evidence="3" id="KW-0472">Membrane</keyword>
<dbReference type="PANTHER" id="PTHR34976:SF2">
    <property type="entry name" value="TYPE VII SECRETION SYSTEM PROTEIN ESSD"/>
    <property type="match status" value="1"/>
</dbReference>
<dbReference type="Proteomes" id="UP000070096">
    <property type="component" value="Unassembled WGS sequence"/>
</dbReference>
<feature type="compositionally biased region" description="Basic and acidic residues" evidence="6">
    <location>
        <begin position="658"/>
        <end position="679"/>
    </location>
</feature>
<keyword evidence="2" id="KW-1003">Cell membrane</keyword>
<dbReference type="PATRIC" id="fig|1302.21.peg.1754"/>
<evidence type="ECO:0000256" key="6">
    <source>
        <dbReference type="SAM" id="MobiDB-lite"/>
    </source>
</evidence>
<evidence type="ECO:0000256" key="2">
    <source>
        <dbReference type="ARBA" id="ARBA00022475"/>
    </source>
</evidence>
<dbReference type="InterPro" id="IPR044929">
    <property type="entry name" value="DNA/RNA_non-sp_Endonuclease_sf"/>
</dbReference>
<proteinExistence type="inferred from homology"/>
<evidence type="ECO:0000256" key="1">
    <source>
        <dbReference type="ARBA" id="ARBA00004236"/>
    </source>
</evidence>